<evidence type="ECO:0000313" key="2">
    <source>
        <dbReference type="Proteomes" id="UP000030011"/>
    </source>
</evidence>
<dbReference type="PIRSF" id="PIRSF028744">
    <property type="entry name" value="Addict_mod_HI1419"/>
    <property type="match status" value="1"/>
</dbReference>
<comment type="caution">
    <text evidence="1">The sequence shown here is derived from an EMBL/GenBank/DDBJ whole genome shotgun (WGS) entry which is preliminary data.</text>
</comment>
<name>A0A0A0JGL9_9MICO</name>
<dbReference type="SUPFAM" id="SSF143011">
    <property type="entry name" value="RelE-like"/>
    <property type="match status" value="1"/>
</dbReference>
<protein>
    <submittedName>
        <fullName evidence="1">Addiction module antitoxin RelB</fullName>
    </submittedName>
</protein>
<organism evidence="1 2">
    <name type="scientific">Knoellia subterranea KCTC 19937</name>
    <dbReference type="NCBI Taxonomy" id="1385521"/>
    <lineage>
        <taxon>Bacteria</taxon>
        <taxon>Bacillati</taxon>
        <taxon>Actinomycetota</taxon>
        <taxon>Actinomycetes</taxon>
        <taxon>Micrococcales</taxon>
        <taxon>Intrasporangiaceae</taxon>
        <taxon>Knoellia</taxon>
    </lineage>
</organism>
<keyword evidence="2" id="KW-1185">Reference proteome</keyword>
<dbReference type="STRING" id="1385521.N803_04725"/>
<reference evidence="1 2" key="1">
    <citation type="submission" date="2013-08" db="EMBL/GenBank/DDBJ databases">
        <title>The genome sequence of Knoellia subterranea.</title>
        <authorList>
            <person name="Zhu W."/>
            <person name="Wang G."/>
        </authorList>
    </citation>
    <scope>NUCLEOTIDE SEQUENCE [LARGE SCALE GENOMIC DNA]</scope>
    <source>
        <strain evidence="1 2">KCTC 19937</strain>
    </source>
</reference>
<dbReference type="EMBL" id="AVPK01000010">
    <property type="protein sequence ID" value="KGN36520.1"/>
    <property type="molecule type" value="Genomic_DNA"/>
</dbReference>
<dbReference type="Pfam" id="PF05973">
    <property type="entry name" value="Gp49"/>
    <property type="match status" value="1"/>
</dbReference>
<gene>
    <name evidence="1" type="ORF">N803_04725</name>
</gene>
<evidence type="ECO:0000313" key="1">
    <source>
        <dbReference type="EMBL" id="KGN36520.1"/>
    </source>
</evidence>
<dbReference type="OrthoDB" id="9800258at2"/>
<proteinExistence type="predicted"/>
<accession>A0A0A0JGL9</accession>
<dbReference type="PANTHER" id="PTHR41791">
    <property type="entry name" value="SSL7039 PROTEIN"/>
    <property type="match status" value="1"/>
</dbReference>
<dbReference type="RefSeq" id="WP_035906802.1">
    <property type="nucleotide sequence ID" value="NZ_AVPK01000010.1"/>
</dbReference>
<dbReference type="InterPro" id="IPR035093">
    <property type="entry name" value="RelE/ParE_toxin_dom_sf"/>
</dbReference>
<dbReference type="InterPro" id="IPR014056">
    <property type="entry name" value="TypeIITA-like_toxin_pred"/>
</dbReference>
<dbReference type="Proteomes" id="UP000030011">
    <property type="component" value="Unassembled WGS sequence"/>
</dbReference>
<dbReference type="InterPro" id="IPR009241">
    <property type="entry name" value="HigB-like"/>
</dbReference>
<dbReference type="AlphaFoldDB" id="A0A0A0JGL9"/>
<dbReference type="PANTHER" id="PTHR41791:SF1">
    <property type="entry name" value="SSL7039 PROTEIN"/>
    <property type="match status" value="1"/>
</dbReference>
<sequence>MAEVIRSGTFDRWLRKLKDPRARARVLVRINRLAAGNPGDVKPVGRGVPERRISYGPGYRIYYLQDGDRVILLLTGGDKSSQDADIRAAHQIADEWRGSRP</sequence>
<dbReference type="eggNOG" id="COG3657">
    <property type="taxonomic scope" value="Bacteria"/>
</dbReference>
<dbReference type="NCBIfam" id="TIGR02683">
    <property type="entry name" value="upstrm_HI1419"/>
    <property type="match status" value="1"/>
</dbReference>